<dbReference type="PANTHER" id="PTHR42738:SF7">
    <property type="entry name" value="HYDROXYMETHYLGLUTARYL-COA LYASE"/>
    <property type="match status" value="1"/>
</dbReference>
<dbReference type="NCBIfam" id="NF004283">
    <property type="entry name" value="PRK05692.1"/>
    <property type="match status" value="1"/>
</dbReference>
<comment type="similarity">
    <text evidence="2">Belongs to the HMG-CoA lyase family.</text>
</comment>
<dbReference type="PANTHER" id="PTHR42738">
    <property type="entry name" value="HYDROXYMETHYLGLUTARYL-COA LYASE"/>
    <property type="match status" value="1"/>
</dbReference>
<accession>A0A5B8FRH0</accession>
<keyword evidence="8" id="KW-1185">Reference proteome</keyword>
<dbReference type="EC" id="4.1.3.4" evidence="3"/>
<feature type="domain" description="Pyruvate carboxyltransferase" evidence="6">
    <location>
        <begin position="5"/>
        <end position="272"/>
    </location>
</feature>
<evidence type="ECO:0000256" key="3">
    <source>
        <dbReference type="ARBA" id="ARBA00012910"/>
    </source>
</evidence>
<name>A0A5B8FRH0_9RHOB</name>
<dbReference type="InterPro" id="IPR013785">
    <property type="entry name" value="Aldolase_TIM"/>
</dbReference>
<dbReference type="GO" id="GO:0004419">
    <property type="term" value="F:hydroxymethylglutaryl-CoA lyase activity"/>
    <property type="evidence" value="ECO:0007669"/>
    <property type="project" value="UniProtKB-EC"/>
</dbReference>
<dbReference type="EMBL" id="CP040818">
    <property type="protein sequence ID" value="QDL91326.1"/>
    <property type="molecule type" value="Genomic_DNA"/>
</dbReference>
<dbReference type="AlphaFoldDB" id="A0A5B8FRH0"/>
<sequence length="288" mass="29877">MSRDVILFEMGPRDGLQNEKRPIATGDKVALVDMLSAIGFAKIEVTSFVSPKWVPQMADAAEVMTAIARRPGVAYTALTPNLRGLEGALAAKADEVAVFGAASEGFSRANINCSVAESLERFRPVAEAALAAGVPVRGYVSCVTDCPYDGPVAPAAVARVARALADMGCYEVSLGDTIGHGTPESIGAMLDAVLAVLPAERLAGHYHDTKGRALDNIRVSLERGLRVFDAAVGGLGGCPYAPGARGNVATEAVQGLMESLGFDTGLDVEGLERAAAFARSLRSEEASA</sequence>
<evidence type="ECO:0000259" key="6">
    <source>
        <dbReference type="PROSITE" id="PS50991"/>
    </source>
</evidence>
<dbReference type="SUPFAM" id="SSF51569">
    <property type="entry name" value="Aldolase"/>
    <property type="match status" value="1"/>
</dbReference>
<dbReference type="GO" id="GO:0006552">
    <property type="term" value="P:L-leucine catabolic process"/>
    <property type="evidence" value="ECO:0007669"/>
    <property type="project" value="TreeGrafter"/>
</dbReference>
<evidence type="ECO:0000256" key="1">
    <source>
        <dbReference type="ARBA" id="ARBA00005143"/>
    </source>
</evidence>
<evidence type="ECO:0000256" key="4">
    <source>
        <dbReference type="ARBA" id="ARBA00022723"/>
    </source>
</evidence>
<dbReference type="GO" id="GO:0046872">
    <property type="term" value="F:metal ion binding"/>
    <property type="evidence" value="ECO:0007669"/>
    <property type="project" value="UniProtKB-KW"/>
</dbReference>
<organism evidence="7 8">
    <name type="scientific">Paroceanicella profunda</name>
    <dbReference type="NCBI Taxonomy" id="2579971"/>
    <lineage>
        <taxon>Bacteria</taxon>
        <taxon>Pseudomonadati</taxon>
        <taxon>Pseudomonadota</taxon>
        <taxon>Alphaproteobacteria</taxon>
        <taxon>Rhodobacterales</taxon>
        <taxon>Paracoccaceae</taxon>
        <taxon>Paroceanicella</taxon>
    </lineage>
</organism>
<dbReference type="Gene3D" id="3.20.20.70">
    <property type="entry name" value="Aldolase class I"/>
    <property type="match status" value="1"/>
</dbReference>
<gene>
    <name evidence="7" type="ORF">FDP22_05715</name>
</gene>
<dbReference type="GO" id="GO:0046951">
    <property type="term" value="P:ketone body biosynthetic process"/>
    <property type="evidence" value="ECO:0007669"/>
    <property type="project" value="TreeGrafter"/>
</dbReference>
<dbReference type="InterPro" id="IPR043594">
    <property type="entry name" value="HMGL"/>
</dbReference>
<dbReference type="KEGG" id="ppru:FDP22_05715"/>
<comment type="pathway">
    <text evidence="1">Metabolic intermediate metabolism; (S)-3-hydroxy-3-methylglutaryl-CoA degradation; acetoacetate from (S)-3-hydroxy-3-methylglutaryl-CoA: step 1/1.</text>
</comment>
<dbReference type="Proteomes" id="UP000305888">
    <property type="component" value="Chromosome"/>
</dbReference>
<evidence type="ECO:0000313" key="8">
    <source>
        <dbReference type="Proteomes" id="UP000305888"/>
    </source>
</evidence>
<dbReference type="RefSeq" id="WP_138575724.1">
    <property type="nucleotide sequence ID" value="NZ_CP040818.1"/>
</dbReference>
<evidence type="ECO:0000256" key="5">
    <source>
        <dbReference type="ARBA" id="ARBA00023239"/>
    </source>
</evidence>
<protein>
    <recommendedName>
        <fullName evidence="3">hydroxymethylglutaryl-CoA lyase</fullName>
        <ecNumber evidence="3">4.1.3.4</ecNumber>
    </recommendedName>
</protein>
<evidence type="ECO:0000256" key="2">
    <source>
        <dbReference type="ARBA" id="ARBA00009405"/>
    </source>
</evidence>
<evidence type="ECO:0000313" key="7">
    <source>
        <dbReference type="EMBL" id="QDL91326.1"/>
    </source>
</evidence>
<dbReference type="OrthoDB" id="9784013at2"/>
<dbReference type="Pfam" id="PF00682">
    <property type="entry name" value="HMGL-like"/>
    <property type="match status" value="1"/>
</dbReference>
<reference evidence="7 8" key="1">
    <citation type="submission" date="2019-06" db="EMBL/GenBank/DDBJ databases">
        <title>Genome sequence of Rhodobacteraceae bacterium D4M1.</title>
        <authorList>
            <person name="Cao J."/>
        </authorList>
    </citation>
    <scope>NUCLEOTIDE SEQUENCE [LARGE SCALE GENOMIC DNA]</scope>
    <source>
        <strain evidence="7 8">D4M1</strain>
    </source>
</reference>
<dbReference type="FunFam" id="3.20.20.70:FF:000201">
    <property type="entry name" value="Hydroxymethylglutaryl-CoA lyase"/>
    <property type="match status" value="1"/>
</dbReference>
<proteinExistence type="inferred from homology"/>
<dbReference type="PROSITE" id="PS50991">
    <property type="entry name" value="PYR_CT"/>
    <property type="match status" value="1"/>
</dbReference>
<keyword evidence="4" id="KW-0479">Metal-binding</keyword>
<dbReference type="CDD" id="cd07938">
    <property type="entry name" value="DRE_TIM_HMGL"/>
    <property type="match status" value="1"/>
</dbReference>
<dbReference type="InterPro" id="IPR000891">
    <property type="entry name" value="PYR_CT"/>
</dbReference>
<keyword evidence="5 7" id="KW-0456">Lyase</keyword>